<dbReference type="STRING" id="1041146.GCA_000427985_06589"/>
<dbReference type="SUPFAM" id="SSF55785">
    <property type="entry name" value="PYP-like sensor domain (PAS domain)"/>
    <property type="match status" value="1"/>
</dbReference>
<keyword evidence="6" id="KW-0808">Transferase</keyword>
<accession>A0A2N0D401</accession>
<comment type="function">
    <text evidence="12">Putative oxygen sensor; modulates the activity of FixJ, a transcriptional activator of nitrogen fixation fixK gene. FixL probably acts as a kinase that phosphorylates FixJ.</text>
</comment>
<proteinExistence type="predicted"/>
<dbReference type="EMBL" id="PIQN01000020">
    <property type="protein sequence ID" value="PKA40836.1"/>
    <property type="molecule type" value="Genomic_DNA"/>
</dbReference>
<evidence type="ECO:0000256" key="8">
    <source>
        <dbReference type="ARBA" id="ARBA00022777"/>
    </source>
</evidence>
<feature type="domain" description="PAS" evidence="16">
    <location>
        <begin position="333"/>
        <end position="386"/>
    </location>
</feature>
<dbReference type="CDD" id="cd00082">
    <property type="entry name" value="HisKA"/>
    <property type="match status" value="1"/>
</dbReference>
<evidence type="ECO:0000256" key="9">
    <source>
        <dbReference type="ARBA" id="ARBA00022840"/>
    </source>
</evidence>
<keyword evidence="8 18" id="KW-0418">Kinase</keyword>
<evidence type="ECO:0000256" key="13">
    <source>
        <dbReference type="ARBA" id="ARBA00070616"/>
    </source>
</evidence>
<evidence type="ECO:0000256" key="10">
    <source>
        <dbReference type="ARBA" id="ARBA00023004"/>
    </source>
</evidence>
<dbReference type="InterPro" id="IPR035965">
    <property type="entry name" value="PAS-like_dom_sf"/>
</dbReference>
<dbReference type="PROSITE" id="PS50109">
    <property type="entry name" value="HIS_KIN"/>
    <property type="match status" value="1"/>
</dbReference>
<comment type="catalytic activity">
    <reaction evidence="1">
        <text>ATP + protein L-histidine = ADP + protein N-phospho-L-histidine.</text>
        <dbReference type="EC" id="2.7.13.3"/>
    </reaction>
</comment>
<keyword evidence="14" id="KW-1133">Transmembrane helix</keyword>
<feature type="transmembrane region" description="Helical" evidence="14">
    <location>
        <begin position="304"/>
        <end position="324"/>
    </location>
</feature>
<dbReference type="Pfam" id="PF02518">
    <property type="entry name" value="HATPase_c"/>
    <property type="match status" value="1"/>
</dbReference>
<dbReference type="GO" id="GO:0007234">
    <property type="term" value="P:osmosensory signaling via phosphorelay pathway"/>
    <property type="evidence" value="ECO:0007669"/>
    <property type="project" value="TreeGrafter"/>
</dbReference>
<evidence type="ECO:0000256" key="12">
    <source>
        <dbReference type="ARBA" id="ARBA00059827"/>
    </source>
</evidence>
<keyword evidence="9" id="KW-0067">ATP-binding</keyword>
<evidence type="ECO:0000259" key="17">
    <source>
        <dbReference type="PROSITE" id="PS50113"/>
    </source>
</evidence>
<dbReference type="Gene3D" id="3.30.565.10">
    <property type="entry name" value="Histidine kinase-like ATPase, C-terminal domain"/>
    <property type="match status" value="1"/>
</dbReference>
<evidence type="ECO:0000256" key="5">
    <source>
        <dbReference type="ARBA" id="ARBA00022617"/>
    </source>
</evidence>
<dbReference type="SUPFAM" id="SSF55874">
    <property type="entry name" value="ATPase domain of HSP90 chaperone/DNA topoisomerase II/histidine kinase"/>
    <property type="match status" value="1"/>
</dbReference>
<feature type="transmembrane region" description="Helical" evidence="14">
    <location>
        <begin position="275"/>
        <end position="292"/>
    </location>
</feature>
<evidence type="ECO:0000313" key="19">
    <source>
        <dbReference type="Proteomes" id="UP000232164"/>
    </source>
</evidence>
<evidence type="ECO:0000256" key="14">
    <source>
        <dbReference type="SAM" id="Phobius"/>
    </source>
</evidence>
<keyword evidence="4" id="KW-0597">Phosphoprotein</keyword>
<comment type="caution">
    <text evidence="18">The sequence shown here is derived from an EMBL/GenBank/DDBJ whole genome shotgun (WGS) entry which is preliminary data.</text>
</comment>
<dbReference type="InterPro" id="IPR000700">
    <property type="entry name" value="PAS-assoc_C"/>
</dbReference>
<evidence type="ECO:0000256" key="2">
    <source>
        <dbReference type="ARBA" id="ARBA00001971"/>
    </source>
</evidence>
<dbReference type="InterPro" id="IPR005467">
    <property type="entry name" value="His_kinase_dom"/>
</dbReference>
<dbReference type="EC" id="2.7.13.3" evidence="3"/>
<feature type="domain" description="PAC" evidence="17">
    <location>
        <begin position="410"/>
        <end position="460"/>
    </location>
</feature>
<dbReference type="InterPro" id="IPR000014">
    <property type="entry name" value="PAS"/>
</dbReference>
<dbReference type="InterPro" id="IPR003594">
    <property type="entry name" value="HATPase_dom"/>
</dbReference>
<gene>
    <name evidence="18" type="ORF">CWR43_24570</name>
</gene>
<evidence type="ECO:0000256" key="3">
    <source>
        <dbReference type="ARBA" id="ARBA00012438"/>
    </source>
</evidence>
<dbReference type="FunFam" id="3.30.565.10:FF:000006">
    <property type="entry name" value="Sensor histidine kinase WalK"/>
    <property type="match status" value="1"/>
</dbReference>
<keyword evidence="5" id="KW-0349">Heme</keyword>
<keyword evidence="10" id="KW-0408">Iron</keyword>
<dbReference type="PROSITE" id="PS50113">
    <property type="entry name" value="PAC"/>
    <property type="match status" value="1"/>
</dbReference>
<dbReference type="NCBIfam" id="TIGR00229">
    <property type="entry name" value="sensory_box"/>
    <property type="match status" value="1"/>
</dbReference>
<dbReference type="GO" id="GO:0006355">
    <property type="term" value="P:regulation of DNA-templated transcription"/>
    <property type="evidence" value="ECO:0007669"/>
    <property type="project" value="InterPro"/>
</dbReference>
<dbReference type="InterPro" id="IPR036890">
    <property type="entry name" value="HATPase_C_sf"/>
</dbReference>
<feature type="transmembrane region" description="Helical" evidence="14">
    <location>
        <begin position="227"/>
        <end position="244"/>
    </location>
</feature>
<organism evidence="18 19">
    <name type="scientific">Rhizobium sullae</name>
    <name type="common">Rhizobium hedysari</name>
    <dbReference type="NCBI Taxonomy" id="50338"/>
    <lineage>
        <taxon>Bacteria</taxon>
        <taxon>Pseudomonadati</taxon>
        <taxon>Pseudomonadota</taxon>
        <taxon>Alphaproteobacteria</taxon>
        <taxon>Hyphomicrobiales</taxon>
        <taxon>Rhizobiaceae</taxon>
        <taxon>Rhizobium/Agrobacterium group</taxon>
        <taxon>Rhizobium</taxon>
    </lineage>
</organism>
<dbReference type="SMART" id="SM00091">
    <property type="entry name" value="PAS"/>
    <property type="match status" value="1"/>
</dbReference>
<feature type="domain" description="Histidine kinase" evidence="15">
    <location>
        <begin position="485"/>
        <end position="707"/>
    </location>
</feature>
<keyword evidence="14" id="KW-0812">Transmembrane</keyword>
<dbReference type="Proteomes" id="UP000232164">
    <property type="component" value="Unassembled WGS sequence"/>
</dbReference>
<dbReference type="GO" id="GO:0030295">
    <property type="term" value="F:protein kinase activator activity"/>
    <property type="evidence" value="ECO:0007669"/>
    <property type="project" value="TreeGrafter"/>
</dbReference>
<dbReference type="GO" id="GO:0005524">
    <property type="term" value="F:ATP binding"/>
    <property type="evidence" value="ECO:0007669"/>
    <property type="project" value="UniProtKB-KW"/>
</dbReference>
<dbReference type="SUPFAM" id="SSF47384">
    <property type="entry name" value="Homodimeric domain of signal transducing histidine kinase"/>
    <property type="match status" value="1"/>
</dbReference>
<dbReference type="CDD" id="cd00130">
    <property type="entry name" value="PAS"/>
    <property type="match status" value="1"/>
</dbReference>
<keyword evidence="11 14" id="KW-0472">Membrane</keyword>
<keyword evidence="7" id="KW-0547">Nucleotide-binding</keyword>
<sequence>MWNAAGLQDDPQRTGKRYRSAVIVIGLLLVLLGLTVLAGWLLQVEVITSFVPDFPSMAFNTALCFVLSGIALSTSARRRPLASLLSTIASASVVLIVLARLIEIATLGRTVHNVDRLLTNILIPPDFAAQIGGGMGPNASLIFLLGNLSLIAAQNWREARAPLIQELISYVVVTLGMIALASYVTNAEQGYRWGPYAAMALPTAIGVVTFGGGLLASAWWRQPESRGRIPLWVPALVCFTGLLADLYTPLGVANGILYVPLVLTALWFRNRKASLLFALVCTILVLLGFFAVRHDSASLWHEITNRSITVVMLWLIALLVFYYVRNRMSLETERIRFSALVRNTPDAVLTIDEKGTISSFNPAAEQMFGYVPQEVIGRNVKMLMPEPYHSEHDGYLSHYAETGEQRIIGTTREVSGRRKNNAVFPLDVSISEVKSGGIKTFVGILRDISERVNQEERLRTTLAQLEDYTADLERSNHDLDEFAYIASHDLKEPLRGLHNHSRFLLEDYGGQLDDDGVRRLNRLVRLSQRMEKLVNDLLYFSRIGRQQLAVKRTDINLVVKDVVATMELLLEERHAKVVIDGQLPEVVCDAPRLTEVFRNLITNAIKYNDKPRPLVSIGYLERFVAKDGTTARNVFFVKDNGKGIAKEFHEDIFRIFKRLEKSQDSDDGTGAGLTFVRKIIARHNGEIWLESEIGIGTTFYFTLGRKREGQNAAA</sequence>
<comment type="cofactor">
    <cofactor evidence="2">
        <name>heme</name>
        <dbReference type="ChEBI" id="CHEBI:30413"/>
    </cofactor>
</comment>
<feature type="transmembrane region" description="Helical" evidence="14">
    <location>
        <begin position="84"/>
        <end position="107"/>
    </location>
</feature>
<dbReference type="InterPro" id="IPR004358">
    <property type="entry name" value="Sig_transdc_His_kin-like_C"/>
</dbReference>
<reference evidence="18 19" key="2">
    <citation type="submission" date="2017-12" db="EMBL/GenBank/DDBJ databases">
        <title>Genome sequence of Rhizobium sullae HCNT1 isolated from Sulla coronaria nodules and featuring peculiar denitrification phenotypes.</title>
        <authorList>
            <person name="De Diego-Diaz B."/>
            <person name="Treu L."/>
            <person name="Campanaro S."/>
            <person name="Da Silva Duarte V."/>
            <person name="Basaglia M."/>
            <person name="Favaro L."/>
            <person name="Casella S."/>
            <person name="Squartini A."/>
        </authorList>
    </citation>
    <scope>NUCLEOTIDE SEQUENCE [LARGE SCALE GENOMIC DNA]</scope>
    <source>
        <strain evidence="18 19">HCNT1</strain>
    </source>
</reference>
<dbReference type="InterPro" id="IPR050351">
    <property type="entry name" value="BphY/WalK/GraS-like"/>
</dbReference>
<evidence type="ECO:0000256" key="4">
    <source>
        <dbReference type="ARBA" id="ARBA00022553"/>
    </source>
</evidence>
<dbReference type="Gene3D" id="1.10.287.130">
    <property type="match status" value="1"/>
</dbReference>
<dbReference type="InterPro" id="IPR001610">
    <property type="entry name" value="PAC"/>
</dbReference>
<dbReference type="PANTHER" id="PTHR42878:SF15">
    <property type="entry name" value="BACTERIOPHYTOCHROME"/>
    <property type="match status" value="1"/>
</dbReference>
<dbReference type="PANTHER" id="PTHR42878">
    <property type="entry name" value="TWO-COMPONENT HISTIDINE KINASE"/>
    <property type="match status" value="1"/>
</dbReference>
<feature type="transmembrane region" description="Helical" evidence="14">
    <location>
        <begin position="167"/>
        <end position="184"/>
    </location>
</feature>
<dbReference type="PRINTS" id="PR00344">
    <property type="entry name" value="BCTRLSENSOR"/>
</dbReference>
<dbReference type="RefSeq" id="WP_100772419.1">
    <property type="nucleotide sequence ID" value="NZ_PIQN01000020.1"/>
</dbReference>
<dbReference type="Gene3D" id="3.30.450.20">
    <property type="entry name" value="PAS domain"/>
    <property type="match status" value="1"/>
</dbReference>
<dbReference type="SMART" id="SM00086">
    <property type="entry name" value="PAC"/>
    <property type="match status" value="1"/>
</dbReference>
<feature type="transmembrane region" description="Helical" evidence="14">
    <location>
        <begin position="127"/>
        <end position="146"/>
    </location>
</feature>
<dbReference type="Pfam" id="PF00989">
    <property type="entry name" value="PAS"/>
    <property type="match status" value="1"/>
</dbReference>
<evidence type="ECO:0000256" key="6">
    <source>
        <dbReference type="ARBA" id="ARBA00022679"/>
    </source>
</evidence>
<dbReference type="FunFam" id="3.30.450.20:FF:000060">
    <property type="entry name" value="Sensor protein FixL"/>
    <property type="match status" value="1"/>
</dbReference>
<evidence type="ECO:0000259" key="15">
    <source>
        <dbReference type="PROSITE" id="PS50109"/>
    </source>
</evidence>
<evidence type="ECO:0000313" key="18">
    <source>
        <dbReference type="EMBL" id="PKA40836.1"/>
    </source>
</evidence>
<dbReference type="InterPro" id="IPR036097">
    <property type="entry name" value="HisK_dim/P_sf"/>
</dbReference>
<dbReference type="GO" id="GO:0000156">
    <property type="term" value="F:phosphorelay response regulator activity"/>
    <property type="evidence" value="ECO:0007669"/>
    <property type="project" value="TreeGrafter"/>
</dbReference>
<name>A0A2N0D401_RHISU</name>
<feature type="transmembrane region" description="Helical" evidence="14">
    <location>
        <begin position="196"/>
        <end position="220"/>
    </location>
</feature>
<evidence type="ECO:0000259" key="16">
    <source>
        <dbReference type="PROSITE" id="PS50112"/>
    </source>
</evidence>
<dbReference type="InterPro" id="IPR013767">
    <property type="entry name" value="PAS_fold"/>
</dbReference>
<dbReference type="Pfam" id="PF00512">
    <property type="entry name" value="HisKA"/>
    <property type="match status" value="1"/>
</dbReference>
<feature type="transmembrane region" description="Helical" evidence="14">
    <location>
        <begin position="250"/>
        <end position="268"/>
    </location>
</feature>
<feature type="transmembrane region" description="Helical" evidence="14">
    <location>
        <begin position="21"/>
        <end position="42"/>
    </location>
</feature>
<dbReference type="AlphaFoldDB" id="A0A2N0D401"/>
<dbReference type="GO" id="GO:0016020">
    <property type="term" value="C:membrane"/>
    <property type="evidence" value="ECO:0007669"/>
    <property type="project" value="UniProtKB-SubCell"/>
</dbReference>
<reference evidence="18 19" key="1">
    <citation type="submission" date="2017-11" db="EMBL/GenBank/DDBJ databases">
        <authorList>
            <person name="Han C.G."/>
        </authorList>
    </citation>
    <scope>NUCLEOTIDE SEQUENCE [LARGE SCALE GENOMIC DNA]</scope>
    <source>
        <strain evidence="18 19">HCNT1</strain>
    </source>
</reference>
<protein>
    <recommendedName>
        <fullName evidence="13">Sensor protein FixL</fullName>
        <ecNumber evidence="3">2.7.13.3</ecNumber>
    </recommendedName>
</protein>
<feature type="transmembrane region" description="Helical" evidence="14">
    <location>
        <begin position="54"/>
        <end position="72"/>
    </location>
</feature>
<dbReference type="SMART" id="SM00388">
    <property type="entry name" value="HisKA"/>
    <property type="match status" value="1"/>
</dbReference>
<dbReference type="SMART" id="SM00387">
    <property type="entry name" value="HATPase_c"/>
    <property type="match status" value="1"/>
</dbReference>
<dbReference type="PROSITE" id="PS50112">
    <property type="entry name" value="PAS"/>
    <property type="match status" value="1"/>
</dbReference>
<evidence type="ECO:0000256" key="11">
    <source>
        <dbReference type="ARBA" id="ARBA00023136"/>
    </source>
</evidence>
<evidence type="ECO:0000256" key="7">
    <source>
        <dbReference type="ARBA" id="ARBA00022741"/>
    </source>
</evidence>
<evidence type="ECO:0000256" key="1">
    <source>
        <dbReference type="ARBA" id="ARBA00000085"/>
    </source>
</evidence>
<keyword evidence="5" id="KW-0479">Metal-binding</keyword>
<dbReference type="InterPro" id="IPR003661">
    <property type="entry name" value="HisK_dim/P_dom"/>
</dbReference>
<dbReference type="GO" id="GO:0000155">
    <property type="term" value="F:phosphorelay sensor kinase activity"/>
    <property type="evidence" value="ECO:0007669"/>
    <property type="project" value="InterPro"/>
</dbReference>